<dbReference type="PROSITE" id="PS51891">
    <property type="entry name" value="CENP_V_GFA"/>
    <property type="match status" value="1"/>
</dbReference>
<evidence type="ECO:0000313" key="7">
    <source>
        <dbReference type="Proteomes" id="UP000617355"/>
    </source>
</evidence>
<dbReference type="Pfam" id="PF04828">
    <property type="entry name" value="GFA"/>
    <property type="match status" value="1"/>
</dbReference>
<comment type="caution">
    <text evidence="6">The sequence shown here is derived from an EMBL/GenBank/DDBJ whole genome shotgun (WGS) entry which is preliminary data.</text>
</comment>
<gene>
    <name evidence="6" type="ORF">GCM10011358_31500</name>
</gene>
<dbReference type="SUPFAM" id="SSF51316">
    <property type="entry name" value="Mss4-like"/>
    <property type="match status" value="1"/>
</dbReference>
<feature type="domain" description="CENP-V/GFA" evidence="5">
    <location>
        <begin position="1"/>
        <end position="120"/>
    </location>
</feature>
<name>A0ABQ1QTN5_9RHOB</name>
<dbReference type="PANTHER" id="PTHR33337">
    <property type="entry name" value="GFA DOMAIN-CONTAINING PROTEIN"/>
    <property type="match status" value="1"/>
</dbReference>
<dbReference type="PANTHER" id="PTHR33337:SF33">
    <property type="entry name" value="CENP-V_GFA DOMAIN-CONTAINING PROTEIN"/>
    <property type="match status" value="1"/>
</dbReference>
<evidence type="ECO:0000256" key="2">
    <source>
        <dbReference type="ARBA" id="ARBA00022723"/>
    </source>
</evidence>
<reference evidence="7" key="1">
    <citation type="journal article" date="2019" name="Int. J. Syst. Evol. Microbiol.">
        <title>The Global Catalogue of Microorganisms (GCM) 10K type strain sequencing project: providing services to taxonomists for standard genome sequencing and annotation.</title>
        <authorList>
            <consortium name="The Broad Institute Genomics Platform"/>
            <consortium name="The Broad Institute Genome Sequencing Center for Infectious Disease"/>
            <person name="Wu L."/>
            <person name="Ma J."/>
        </authorList>
    </citation>
    <scope>NUCLEOTIDE SEQUENCE [LARGE SCALE GENOMIC DNA]</scope>
    <source>
        <strain evidence="7">CGMCC 1.12922</strain>
    </source>
</reference>
<evidence type="ECO:0000259" key="5">
    <source>
        <dbReference type="PROSITE" id="PS51891"/>
    </source>
</evidence>
<accession>A0ABQ1QTN5</accession>
<dbReference type="EMBL" id="BMGI01000006">
    <property type="protein sequence ID" value="GGD45464.1"/>
    <property type="molecule type" value="Genomic_DNA"/>
</dbReference>
<sequence length="156" mass="17245">MQGRCSCGAVGYRLTEVPLVVHACHCSWCQRESGSAFGLNGMIETRHVEVTRGTPEAMELPTASGKGQRVMRCPDCGVALWAQYHGTGPAFSYVKMGTLEATGAVRPDVHIFTSSKQDWVQIPADMPSFEAFYRRSEVWRPEAYARFQAERARVAG</sequence>
<keyword evidence="7" id="KW-1185">Reference proteome</keyword>
<dbReference type="RefSeq" id="WP_188529630.1">
    <property type="nucleotide sequence ID" value="NZ_BMGI01000006.1"/>
</dbReference>
<evidence type="ECO:0000256" key="1">
    <source>
        <dbReference type="ARBA" id="ARBA00005495"/>
    </source>
</evidence>
<organism evidence="6 7">
    <name type="scientific">Sinisalibacter lacisalsi</name>
    <dbReference type="NCBI Taxonomy" id="1526570"/>
    <lineage>
        <taxon>Bacteria</taxon>
        <taxon>Pseudomonadati</taxon>
        <taxon>Pseudomonadota</taxon>
        <taxon>Alphaproteobacteria</taxon>
        <taxon>Rhodobacterales</taxon>
        <taxon>Roseobacteraceae</taxon>
        <taxon>Sinisalibacter</taxon>
    </lineage>
</organism>
<keyword evidence="4" id="KW-0456">Lyase</keyword>
<dbReference type="InterPro" id="IPR006913">
    <property type="entry name" value="CENP-V/GFA"/>
</dbReference>
<comment type="similarity">
    <text evidence="1">Belongs to the Gfa family.</text>
</comment>
<keyword evidence="3" id="KW-0862">Zinc</keyword>
<keyword evidence="2" id="KW-0479">Metal-binding</keyword>
<evidence type="ECO:0000313" key="6">
    <source>
        <dbReference type="EMBL" id="GGD45464.1"/>
    </source>
</evidence>
<dbReference type="Proteomes" id="UP000617355">
    <property type="component" value="Unassembled WGS sequence"/>
</dbReference>
<evidence type="ECO:0000256" key="3">
    <source>
        <dbReference type="ARBA" id="ARBA00022833"/>
    </source>
</evidence>
<protein>
    <submittedName>
        <fullName evidence="6">Aldehyde-activating protein</fullName>
    </submittedName>
</protein>
<dbReference type="Gene3D" id="3.90.1590.10">
    <property type="entry name" value="glutathione-dependent formaldehyde- activating enzyme (gfa)"/>
    <property type="match status" value="1"/>
</dbReference>
<proteinExistence type="inferred from homology"/>
<dbReference type="InterPro" id="IPR011057">
    <property type="entry name" value="Mss4-like_sf"/>
</dbReference>
<evidence type="ECO:0000256" key="4">
    <source>
        <dbReference type="ARBA" id="ARBA00023239"/>
    </source>
</evidence>